<protein>
    <submittedName>
        <fullName evidence="4">WD40 repeat-like protein</fullName>
    </submittedName>
</protein>
<reference evidence="4 5" key="1">
    <citation type="journal article" date="2018" name="Biotechnol. Biofuels">
        <title>Integrative visual omics of the white-rot fungus Polyporus brumalis exposes the biotechnological potential of its oxidative enzymes for delignifying raw plant biomass.</title>
        <authorList>
            <person name="Miyauchi S."/>
            <person name="Rancon A."/>
            <person name="Drula E."/>
            <person name="Hage H."/>
            <person name="Chaduli D."/>
            <person name="Favel A."/>
            <person name="Grisel S."/>
            <person name="Henrissat B."/>
            <person name="Herpoel-Gimbert I."/>
            <person name="Ruiz-Duenas F.J."/>
            <person name="Chevret D."/>
            <person name="Hainaut M."/>
            <person name="Lin J."/>
            <person name="Wang M."/>
            <person name="Pangilinan J."/>
            <person name="Lipzen A."/>
            <person name="Lesage-Meessen L."/>
            <person name="Navarro D."/>
            <person name="Riley R."/>
            <person name="Grigoriev I.V."/>
            <person name="Zhou S."/>
            <person name="Raouche S."/>
            <person name="Rosso M.N."/>
        </authorList>
    </citation>
    <scope>NUCLEOTIDE SEQUENCE [LARGE SCALE GENOMIC DNA]</scope>
    <source>
        <strain evidence="4 5">BRFM 1820</strain>
    </source>
</reference>
<name>A0A371CI06_9APHY</name>
<dbReference type="AlphaFoldDB" id="A0A371CI06"/>
<feature type="repeat" description="WD" evidence="3">
    <location>
        <begin position="13"/>
        <end position="54"/>
    </location>
</feature>
<accession>A0A371CI06</accession>
<dbReference type="PANTHER" id="PTHR19879">
    <property type="entry name" value="TRANSCRIPTION INITIATION FACTOR TFIID"/>
    <property type="match status" value="1"/>
</dbReference>
<sequence>MADTRYTQTAHLSDGHSKGITSVSFNPNGSLLATAGLDGTICIWNTTSWSTVDIYYSKDAATSLVWYSNSVLVCGLQNGILSTVIKDRENWTHVSGFWAHLFPVEHLAVRDTLLASGAHRELSIWTWDPQSASSSLLWGIKPPCDSDPNVDGNDEETLVTGVFWTSSSLITTWLHHGSIMASGTRHACARLCPSNQYLYIPSLSPNGTRLAVSNLVAGFDIYDLNDGKIVCSFTHDIGNEERATPVLFIHDGHAILGGSVVGYVNLWFVDSGIRLEPLHIPSEFIVVTCMCSRLPCMQAKRRCWLLRQVTPTLVRPIPYTDRWTRLTMTHLPTSSSLSRPS</sequence>
<gene>
    <name evidence="4" type="ORF">OH76DRAFT_1367000</name>
</gene>
<dbReference type="GO" id="GO:0005669">
    <property type="term" value="C:transcription factor TFIID complex"/>
    <property type="evidence" value="ECO:0007669"/>
    <property type="project" value="TreeGrafter"/>
</dbReference>
<organism evidence="4 5">
    <name type="scientific">Lentinus brumalis</name>
    <dbReference type="NCBI Taxonomy" id="2498619"/>
    <lineage>
        <taxon>Eukaryota</taxon>
        <taxon>Fungi</taxon>
        <taxon>Dikarya</taxon>
        <taxon>Basidiomycota</taxon>
        <taxon>Agaricomycotina</taxon>
        <taxon>Agaricomycetes</taxon>
        <taxon>Polyporales</taxon>
        <taxon>Polyporaceae</taxon>
        <taxon>Lentinus</taxon>
    </lineage>
</organism>
<keyword evidence="2" id="KW-0677">Repeat</keyword>
<dbReference type="SUPFAM" id="SSF50978">
    <property type="entry name" value="WD40 repeat-like"/>
    <property type="match status" value="1"/>
</dbReference>
<evidence type="ECO:0000313" key="5">
    <source>
        <dbReference type="Proteomes" id="UP000256964"/>
    </source>
</evidence>
<dbReference type="PANTHER" id="PTHR19879:SF1">
    <property type="entry name" value="CANNONBALL-RELATED"/>
    <property type="match status" value="1"/>
</dbReference>
<dbReference type="InterPro" id="IPR001680">
    <property type="entry name" value="WD40_rpt"/>
</dbReference>
<evidence type="ECO:0000256" key="1">
    <source>
        <dbReference type="ARBA" id="ARBA00022574"/>
    </source>
</evidence>
<dbReference type="Pfam" id="PF00400">
    <property type="entry name" value="WD40"/>
    <property type="match status" value="1"/>
</dbReference>
<dbReference type="GO" id="GO:0016251">
    <property type="term" value="F:RNA polymerase II general transcription initiation factor activity"/>
    <property type="evidence" value="ECO:0007669"/>
    <property type="project" value="TreeGrafter"/>
</dbReference>
<evidence type="ECO:0000256" key="2">
    <source>
        <dbReference type="ARBA" id="ARBA00022737"/>
    </source>
</evidence>
<dbReference type="InterPro" id="IPR019775">
    <property type="entry name" value="WD40_repeat_CS"/>
</dbReference>
<proteinExistence type="predicted"/>
<dbReference type="Proteomes" id="UP000256964">
    <property type="component" value="Unassembled WGS sequence"/>
</dbReference>
<dbReference type="GO" id="GO:0006367">
    <property type="term" value="P:transcription initiation at RNA polymerase II promoter"/>
    <property type="evidence" value="ECO:0007669"/>
    <property type="project" value="TreeGrafter"/>
</dbReference>
<dbReference type="EMBL" id="KZ857615">
    <property type="protein sequence ID" value="RDX39922.1"/>
    <property type="molecule type" value="Genomic_DNA"/>
</dbReference>
<keyword evidence="1 3" id="KW-0853">WD repeat</keyword>
<dbReference type="PROSITE" id="PS50294">
    <property type="entry name" value="WD_REPEATS_REGION"/>
    <property type="match status" value="1"/>
</dbReference>
<dbReference type="PROSITE" id="PS00678">
    <property type="entry name" value="WD_REPEATS_1"/>
    <property type="match status" value="1"/>
</dbReference>
<dbReference type="PROSITE" id="PS50082">
    <property type="entry name" value="WD_REPEATS_2"/>
    <property type="match status" value="1"/>
</dbReference>
<dbReference type="STRING" id="139420.A0A371CI06"/>
<dbReference type="SMART" id="SM00320">
    <property type="entry name" value="WD40"/>
    <property type="match status" value="1"/>
</dbReference>
<dbReference type="InterPro" id="IPR015943">
    <property type="entry name" value="WD40/YVTN_repeat-like_dom_sf"/>
</dbReference>
<dbReference type="OrthoDB" id="2752513at2759"/>
<evidence type="ECO:0000256" key="3">
    <source>
        <dbReference type="PROSITE-ProRule" id="PRU00221"/>
    </source>
</evidence>
<keyword evidence="5" id="KW-1185">Reference proteome</keyword>
<dbReference type="InterPro" id="IPR036322">
    <property type="entry name" value="WD40_repeat_dom_sf"/>
</dbReference>
<evidence type="ECO:0000313" key="4">
    <source>
        <dbReference type="EMBL" id="RDX39922.1"/>
    </source>
</evidence>
<dbReference type="Gene3D" id="2.130.10.10">
    <property type="entry name" value="YVTN repeat-like/Quinoprotein amine dehydrogenase"/>
    <property type="match status" value="2"/>
</dbReference>